<dbReference type="EMBL" id="APRN01000042">
    <property type="protein sequence ID" value="ENX53001.1"/>
    <property type="molecule type" value="Genomic_DNA"/>
</dbReference>
<dbReference type="PANTHER" id="PTHR42879:SF2">
    <property type="entry name" value="3-OXOACYL-[ACYL-CARRIER-PROTEIN] REDUCTASE FABG"/>
    <property type="match status" value="1"/>
</dbReference>
<dbReference type="PRINTS" id="PR00081">
    <property type="entry name" value="GDHRDH"/>
</dbReference>
<dbReference type="NCBIfam" id="TIGR01963">
    <property type="entry name" value="PHB_DH"/>
    <property type="match status" value="1"/>
</dbReference>
<keyword evidence="3" id="KW-1185">Reference proteome</keyword>
<dbReference type="InterPro" id="IPR050259">
    <property type="entry name" value="SDR"/>
</dbReference>
<dbReference type="SUPFAM" id="SSF51735">
    <property type="entry name" value="NAD(P)-binding Rossmann-fold domains"/>
    <property type="match status" value="1"/>
</dbReference>
<dbReference type="InterPro" id="IPR002347">
    <property type="entry name" value="SDR_fam"/>
</dbReference>
<comment type="similarity">
    <text evidence="1">Belongs to the short-chain dehydrogenases/reductases (SDR) family.</text>
</comment>
<dbReference type="Proteomes" id="UP000013084">
    <property type="component" value="Unassembled WGS sequence"/>
</dbReference>
<evidence type="ECO:0000313" key="2">
    <source>
        <dbReference type="EMBL" id="ENX53001.1"/>
    </source>
</evidence>
<proteinExistence type="inferred from homology"/>
<dbReference type="PROSITE" id="PS00061">
    <property type="entry name" value="ADH_SHORT"/>
    <property type="match status" value="1"/>
</dbReference>
<dbReference type="PANTHER" id="PTHR42879">
    <property type="entry name" value="3-OXOACYL-(ACYL-CARRIER-PROTEIN) REDUCTASE"/>
    <property type="match status" value="1"/>
</dbReference>
<gene>
    <name evidence="2" type="ORF">F902_03863</name>
</gene>
<accession>N9SEK2</accession>
<dbReference type="AlphaFoldDB" id="N9SEK2"/>
<evidence type="ECO:0008006" key="4">
    <source>
        <dbReference type="Google" id="ProtNLM"/>
    </source>
</evidence>
<dbReference type="GO" id="GO:0003858">
    <property type="term" value="F:3-hydroxybutyrate dehydrogenase activity"/>
    <property type="evidence" value="ECO:0007669"/>
    <property type="project" value="InterPro"/>
</dbReference>
<dbReference type="Gene3D" id="3.40.50.720">
    <property type="entry name" value="NAD(P)-binding Rossmann-like Domain"/>
    <property type="match status" value="1"/>
</dbReference>
<dbReference type="NCBIfam" id="NF009093">
    <property type="entry name" value="PRK12429.1"/>
    <property type="match status" value="1"/>
</dbReference>
<dbReference type="PRINTS" id="PR00080">
    <property type="entry name" value="SDRFAMILY"/>
</dbReference>
<dbReference type="GO" id="GO:0032787">
    <property type="term" value="P:monocarboxylic acid metabolic process"/>
    <property type="evidence" value="ECO:0007669"/>
    <property type="project" value="UniProtKB-ARBA"/>
</dbReference>
<comment type="caution">
    <text evidence="2">The sequence shown here is derived from an EMBL/GenBank/DDBJ whole genome shotgun (WGS) entry which is preliminary data.</text>
</comment>
<dbReference type="InterPro" id="IPR020904">
    <property type="entry name" value="Sc_DH/Rdtase_CS"/>
</dbReference>
<dbReference type="FunFam" id="3.40.50.720:FF:000084">
    <property type="entry name" value="Short-chain dehydrogenase reductase"/>
    <property type="match status" value="1"/>
</dbReference>
<dbReference type="HOGENOM" id="CLU_010194_1_0_6"/>
<dbReference type="InterPro" id="IPR011294">
    <property type="entry name" value="3-OHbutyrate_DH"/>
</dbReference>
<protein>
    <recommendedName>
        <fullName evidence="4">3-hydroxybutyrate dehydrogenase</fullName>
    </recommendedName>
</protein>
<dbReference type="Pfam" id="PF13561">
    <property type="entry name" value="adh_short_C2"/>
    <property type="match status" value="1"/>
</dbReference>
<sequence length="269" mass="28605">MIKNRSSTVTQQLEAKVAFITGSASGIGLEIAKKFAQEGAKVVISDVNAEKCQQAVEQLKQQGFEALSAPCDVTDEQAYKAAIDLTTQTFGRLDILINNAGFQHVAAIEDFSTDIYQKLVQVMLTGSFIGIKHAFPIMKAQKYGRIINMSSINGLIGFAGKAGYNSAKHGVIGLTKVAALECARDGITVNALCPGYVDTPLVRGQIADLAKTRNVSLESALEDVILAMVPQKRLLSVEEIADYAIFLASNKGAGITGQAVVMDGGYTAQ</sequence>
<organism evidence="2 3">
    <name type="scientific">Acinetobacter higginsii</name>
    <dbReference type="NCBI Taxonomy" id="70347"/>
    <lineage>
        <taxon>Bacteria</taxon>
        <taxon>Pseudomonadati</taxon>
        <taxon>Pseudomonadota</taxon>
        <taxon>Gammaproteobacteria</taxon>
        <taxon>Moraxellales</taxon>
        <taxon>Moraxellaceae</taxon>
        <taxon>Acinetobacter</taxon>
    </lineage>
</organism>
<dbReference type="InterPro" id="IPR036291">
    <property type="entry name" value="NAD(P)-bd_dom_sf"/>
</dbReference>
<dbReference type="PATRIC" id="fig|1217700.3.peg.3754"/>
<evidence type="ECO:0000256" key="1">
    <source>
        <dbReference type="ARBA" id="ARBA00006484"/>
    </source>
</evidence>
<name>N9SEK2_9GAMM</name>
<evidence type="ECO:0000313" key="3">
    <source>
        <dbReference type="Proteomes" id="UP000013084"/>
    </source>
</evidence>
<reference evidence="2 3" key="1">
    <citation type="submission" date="2013-02" db="EMBL/GenBank/DDBJ databases">
        <title>The Genome Sequence of Acinetobacter sp. CIP 70.18.</title>
        <authorList>
            <consortium name="The Broad Institute Genome Sequencing Platform"/>
            <consortium name="The Broad Institute Genome Sequencing Center for Infectious Disease"/>
            <person name="Cerqueira G."/>
            <person name="Feldgarden M."/>
            <person name="Courvalin P."/>
            <person name="Perichon B."/>
            <person name="Grillot-Courvalin C."/>
            <person name="Clermont D."/>
            <person name="Rocha E."/>
            <person name="Yoon E.-J."/>
            <person name="Nemec A."/>
            <person name="Walker B."/>
            <person name="Young S.K."/>
            <person name="Zeng Q."/>
            <person name="Gargeya S."/>
            <person name="Fitzgerald M."/>
            <person name="Haas B."/>
            <person name="Abouelleil A."/>
            <person name="Alvarado L."/>
            <person name="Arachchi H.M."/>
            <person name="Berlin A.M."/>
            <person name="Chapman S.B."/>
            <person name="Dewar J."/>
            <person name="Goldberg J."/>
            <person name="Griggs A."/>
            <person name="Gujja S."/>
            <person name="Hansen M."/>
            <person name="Howarth C."/>
            <person name="Imamovic A."/>
            <person name="Larimer J."/>
            <person name="McCowan C."/>
            <person name="Murphy C."/>
            <person name="Neiman D."/>
            <person name="Pearson M."/>
            <person name="Priest M."/>
            <person name="Roberts A."/>
            <person name="Saif S."/>
            <person name="Shea T."/>
            <person name="Sisk P."/>
            <person name="Sykes S."/>
            <person name="Wortman J."/>
            <person name="Nusbaum C."/>
            <person name="Birren B."/>
        </authorList>
    </citation>
    <scope>NUCLEOTIDE SEQUENCE [LARGE SCALE GENOMIC DNA]</scope>
    <source>
        <strain evidence="2 3">CIP 70.18</strain>
    </source>
</reference>